<evidence type="ECO:0000313" key="3">
    <source>
        <dbReference type="EMBL" id="QBX57210.1"/>
    </source>
</evidence>
<evidence type="ECO:0000313" key="4">
    <source>
        <dbReference type="Proteomes" id="UP000294853"/>
    </source>
</evidence>
<dbReference type="RefSeq" id="WP_135269195.1">
    <property type="nucleotide sequence ID" value="NZ_CP038436.1"/>
</dbReference>
<name>A0A4P7IK94_9ACTN</name>
<protein>
    <submittedName>
        <fullName evidence="3">Uncharacterized protein</fullName>
    </submittedName>
</protein>
<accession>A0A4P7IK94</accession>
<evidence type="ECO:0000256" key="1">
    <source>
        <dbReference type="SAM" id="MobiDB-lite"/>
    </source>
</evidence>
<dbReference type="Proteomes" id="UP000294853">
    <property type="component" value="Chromosome"/>
</dbReference>
<feature type="region of interest" description="Disordered" evidence="1">
    <location>
        <begin position="135"/>
        <end position="170"/>
    </location>
</feature>
<dbReference type="OrthoDB" id="3787531at2"/>
<dbReference type="EMBL" id="CP038436">
    <property type="protein sequence ID" value="QBX57210.1"/>
    <property type="molecule type" value="Genomic_DNA"/>
</dbReference>
<gene>
    <name evidence="3" type="ORF">EXE58_18450</name>
</gene>
<dbReference type="KEGG" id="nsn:EXE58_18450"/>
<feature type="compositionally biased region" description="Basic and acidic residues" evidence="1">
    <location>
        <begin position="143"/>
        <end position="159"/>
    </location>
</feature>
<proteinExistence type="predicted"/>
<keyword evidence="4" id="KW-1185">Reference proteome</keyword>
<sequence length="170" mass="18814">MSREEILIATGGAVALALVALVVLALLRTARLRRELDALRSELDRRTTTTAAEQPAPAEATYVITGFSEDGLPHGATPQHEVASGRVAEPIDGRLFADIVARETVVRAGGLVHGLRRALDPETRNRIRFEMRRELRRSRKQRRADLKAAMRDFRDRERAAQPAGDEEDAA</sequence>
<keyword evidence="2" id="KW-0812">Transmembrane</keyword>
<keyword evidence="2" id="KW-0472">Membrane</keyword>
<reference evidence="3 4" key="1">
    <citation type="submission" date="2019-03" db="EMBL/GenBank/DDBJ databases">
        <title>Three New Species of Nocardioides, Nocardioides euryhalodurans sp. nov., Nocardioides seonyuensis sp. nov. and Nocardioides eburneoflavus sp. nov. Iolated from Soil.</title>
        <authorList>
            <person name="Roh S.G."/>
            <person name="Lee C."/>
            <person name="Kim M.-K."/>
            <person name="Kim S.B."/>
        </authorList>
    </citation>
    <scope>NUCLEOTIDE SEQUENCE [LARGE SCALE GENOMIC DNA]</scope>
    <source>
        <strain evidence="3 4">MMS17-SY207-3</strain>
    </source>
</reference>
<organism evidence="3 4">
    <name type="scientific">Nocardioides seonyuensis</name>
    <dbReference type="NCBI Taxonomy" id="2518371"/>
    <lineage>
        <taxon>Bacteria</taxon>
        <taxon>Bacillati</taxon>
        <taxon>Actinomycetota</taxon>
        <taxon>Actinomycetes</taxon>
        <taxon>Propionibacteriales</taxon>
        <taxon>Nocardioidaceae</taxon>
        <taxon>Nocardioides</taxon>
    </lineage>
</organism>
<dbReference type="AlphaFoldDB" id="A0A4P7IK94"/>
<keyword evidence="2" id="KW-1133">Transmembrane helix</keyword>
<evidence type="ECO:0000256" key="2">
    <source>
        <dbReference type="SAM" id="Phobius"/>
    </source>
</evidence>
<feature type="transmembrane region" description="Helical" evidence="2">
    <location>
        <begin position="6"/>
        <end position="27"/>
    </location>
</feature>